<dbReference type="EMBL" id="LGRX02001890">
    <property type="protein sequence ID" value="KAK3285275.1"/>
    <property type="molecule type" value="Genomic_DNA"/>
</dbReference>
<evidence type="ECO:0000313" key="2">
    <source>
        <dbReference type="EMBL" id="KAK3285275.1"/>
    </source>
</evidence>
<dbReference type="AlphaFoldDB" id="A0AAE0LHS4"/>
<accession>A0AAE0LHS4</accession>
<name>A0AAE0LHS4_9CHLO</name>
<evidence type="ECO:0000313" key="3">
    <source>
        <dbReference type="Proteomes" id="UP001190700"/>
    </source>
</evidence>
<gene>
    <name evidence="2" type="ORF">CYMTET_7110</name>
</gene>
<organism evidence="2 3">
    <name type="scientific">Cymbomonas tetramitiformis</name>
    <dbReference type="NCBI Taxonomy" id="36881"/>
    <lineage>
        <taxon>Eukaryota</taxon>
        <taxon>Viridiplantae</taxon>
        <taxon>Chlorophyta</taxon>
        <taxon>Pyramimonadophyceae</taxon>
        <taxon>Pyramimonadales</taxon>
        <taxon>Pyramimonadaceae</taxon>
        <taxon>Cymbomonas</taxon>
    </lineage>
</organism>
<feature type="region of interest" description="Disordered" evidence="1">
    <location>
        <begin position="1"/>
        <end position="20"/>
    </location>
</feature>
<sequence>MVQAASQRLGNIADEPDSDIECMPLDETAKLKEEALKEEGNLRKAAHAKELAEVSADLDDLIDDDSDDKQPTLLKPALILSRQRYQKVMHLLEETPPPKRKEKTQHE</sequence>
<reference evidence="2 3" key="1">
    <citation type="journal article" date="2015" name="Genome Biol. Evol.">
        <title>Comparative Genomics of a Bacterivorous Green Alga Reveals Evolutionary Causalities and Consequences of Phago-Mixotrophic Mode of Nutrition.</title>
        <authorList>
            <person name="Burns J.A."/>
            <person name="Paasch A."/>
            <person name="Narechania A."/>
            <person name="Kim E."/>
        </authorList>
    </citation>
    <scope>NUCLEOTIDE SEQUENCE [LARGE SCALE GENOMIC DNA]</scope>
    <source>
        <strain evidence="2 3">PLY_AMNH</strain>
    </source>
</reference>
<proteinExistence type="predicted"/>
<dbReference type="Proteomes" id="UP001190700">
    <property type="component" value="Unassembled WGS sequence"/>
</dbReference>
<comment type="caution">
    <text evidence="2">The sequence shown here is derived from an EMBL/GenBank/DDBJ whole genome shotgun (WGS) entry which is preliminary data.</text>
</comment>
<keyword evidence="3" id="KW-1185">Reference proteome</keyword>
<protein>
    <submittedName>
        <fullName evidence="2">Uncharacterized protein</fullName>
    </submittedName>
</protein>
<evidence type="ECO:0000256" key="1">
    <source>
        <dbReference type="SAM" id="MobiDB-lite"/>
    </source>
</evidence>